<dbReference type="PANTHER" id="PTHR12935:SF0">
    <property type="entry name" value="GAMMA-GLUTAMYLCYCLOTRANSFERASE"/>
    <property type="match status" value="1"/>
</dbReference>
<accession>M2LGE7</accession>
<dbReference type="InterPro" id="IPR017939">
    <property type="entry name" value="G-Glutamylcylcotransferase"/>
</dbReference>
<evidence type="ECO:0000259" key="5">
    <source>
        <dbReference type="Pfam" id="PF06094"/>
    </source>
</evidence>
<dbReference type="SUPFAM" id="SSF110857">
    <property type="entry name" value="Gamma-glutamyl cyclotransferase-like"/>
    <property type="match status" value="1"/>
</dbReference>
<feature type="binding site" evidence="4">
    <location>
        <position position="143"/>
    </location>
    <ligand>
        <name>substrate</name>
    </ligand>
</feature>
<feature type="domain" description="Gamma-glutamylcyclotransferase AIG2-like" evidence="5">
    <location>
        <begin position="10"/>
        <end position="114"/>
    </location>
</feature>
<dbReference type="GeneID" id="19109954"/>
<dbReference type="OMA" id="EVMRKSI"/>
<dbReference type="InterPro" id="IPR036568">
    <property type="entry name" value="GGCT-like_sf"/>
</dbReference>
<dbReference type="OrthoDB" id="2924818at2759"/>
<gene>
    <name evidence="6" type="ORF">BAUCODRAFT_229127</name>
</gene>
<dbReference type="Proteomes" id="UP000011761">
    <property type="component" value="Unassembled WGS sequence"/>
</dbReference>
<dbReference type="eggNOG" id="ENOG502S3WQ">
    <property type="taxonomic scope" value="Eukaryota"/>
</dbReference>
<feature type="active site" description="Proton acceptor" evidence="3">
    <location>
        <position position="90"/>
    </location>
</feature>
<dbReference type="CDD" id="cd06661">
    <property type="entry name" value="GGCT_like"/>
    <property type="match status" value="1"/>
</dbReference>
<evidence type="ECO:0000313" key="6">
    <source>
        <dbReference type="EMBL" id="EMC93137.1"/>
    </source>
</evidence>
<reference evidence="6 7" key="1">
    <citation type="journal article" date="2012" name="PLoS Pathog.">
        <title>Diverse lifestyles and strategies of plant pathogenesis encoded in the genomes of eighteen Dothideomycetes fungi.</title>
        <authorList>
            <person name="Ohm R.A."/>
            <person name="Feau N."/>
            <person name="Henrissat B."/>
            <person name="Schoch C.L."/>
            <person name="Horwitz B.A."/>
            <person name="Barry K.W."/>
            <person name="Condon B.J."/>
            <person name="Copeland A.C."/>
            <person name="Dhillon B."/>
            <person name="Glaser F."/>
            <person name="Hesse C.N."/>
            <person name="Kosti I."/>
            <person name="LaButti K."/>
            <person name="Lindquist E.A."/>
            <person name="Lucas S."/>
            <person name="Salamov A.A."/>
            <person name="Bradshaw R.E."/>
            <person name="Ciuffetti L."/>
            <person name="Hamelin R.C."/>
            <person name="Kema G.H.J."/>
            <person name="Lawrence C."/>
            <person name="Scott J.A."/>
            <person name="Spatafora J.W."/>
            <person name="Turgeon B.G."/>
            <person name="de Wit P.J.G.M."/>
            <person name="Zhong S."/>
            <person name="Goodwin S.B."/>
            <person name="Grigoriev I.V."/>
        </authorList>
    </citation>
    <scope>NUCLEOTIDE SEQUENCE [LARGE SCALE GENOMIC DNA]</scope>
    <source>
        <strain evidence="6 7">UAMH 10762</strain>
    </source>
</reference>
<dbReference type="RefSeq" id="XP_007679431.1">
    <property type="nucleotide sequence ID" value="XM_007681241.1"/>
</dbReference>
<dbReference type="InterPro" id="IPR013024">
    <property type="entry name" value="GGCT-like"/>
</dbReference>
<dbReference type="STRING" id="717646.M2LGE7"/>
<dbReference type="AlphaFoldDB" id="M2LGE7"/>
<evidence type="ECO:0000256" key="4">
    <source>
        <dbReference type="PIRSR" id="PIRSR617939-2"/>
    </source>
</evidence>
<dbReference type="EC" id="4.3.2.9" evidence="1"/>
<dbReference type="KEGG" id="bcom:BAUCODRAFT_229127"/>
<name>M2LGE7_BAUPA</name>
<dbReference type="InterPro" id="IPR009288">
    <property type="entry name" value="AIG2-like_dom"/>
</dbReference>
<keyword evidence="2" id="KW-0456">Lyase</keyword>
<evidence type="ECO:0000256" key="3">
    <source>
        <dbReference type="PIRSR" id="PIRSR617939-1"/>
    </source>
</evidence>
<evidence type="ECO:0000256" key="1">
    <source>
        <dbReference type="ARBA" id="ARBA00012346"/>
    </source>
</evidence>
<proteinExistence type="predicted"/>
<sequence length="195" mass="22550">MNSYEHSTVYFGYGSNLWKQQMKLRCPTSTYQGIAQLKGYCWIINERGYANVVKHTQTVQSDSQCTYASEVWGLVFTLQPADEARLDVNEGVPYAYQKQMLKCEFWPAREGKPPQTDEKPEHVEMLVYVDGERTTPSRPKTEYVYRMNMGIKDAVKEGMPKEYVEHALRPFIPELEDEGVAEVARKQALDFEDET</sequence>
<dbReference type="HOGENOM" id="CLU_048475_1_2_1"/>
<dbReference type="EMBL" id="KB445560">
    <property type="protein sequence ID" value="EMC93137.1"/>
    <property type="molecule type" value="Genomic_DNA"/>
</dbReference>
<dbReference type="GO" id="GO:0003839">
    <property type="term" value="F:gamma-glutamylcyclotransferase activity"/>
    <property type="evidence" value="ECO:0007669"/>
    <property type="project" value="UniProtKB-EC"/>
</dbReference>
<evidence type="ECO:0000313" key="7">
    <source>
        <dbReference type="Proteomes" id="UP000011761"/>
    </source>
</evidence>
<keyword evidence="7" id="KW-1185">Reference proteome</keyword>
<evidence type="ECO:0000256" key="2">
    <source>
        <dbReference type="ARBA" id="ARBA00023239"/>
    </source>
</evidence>
<dbReference type="PANTHER" id="PTHR12935">
    <property type="entry name" value="GAMMA-GLUTAMYLCYCLOTRANSFERASE"/>
    <property type="match status" value="1"/>
</dbReference>
<organism evidence="6 7">
    <name type="scientific">Baudoinia panamericana (strain UAMH 10762)</name>
    <name type="common">Angels' share fungus</name>
    <name type="synonym">Baudoinia compniacensis (strain UAMH 10762)</name>
    <dbReference type="NCBI Taxonomy" id="717646"/>
    <lineage>
        <taxon>Eukaryota</taxon>
        <taxon>Fungi</taxon>
        <taxon>Dikarya</taxon>
        <taxon>Ascomycota</taxon>
        <taxon>Pezizomycotina</taxon>
        <taxon>Dothideomycetes</taxon>
        <taxon>Dothideomycetidae</taxon>
        <taxon>Mycosphaerellales</taxon>
        <taxon>Teratosphaeriaceae</taxon>
        <taxon>Baudoinia</taxon>
    </lineage>
</organism>
<dbReference type="Gene3D" id="3.10.490.10">
    <property type="entry name" value="Gamma-glutamyl cyclotransferase-like"/>
    <property type="match status" value="1"/>
</dbReference>
<dbReference type="Pfam" id="PF06094">
    <property type="entry name" value="GGACT"/>
    <property type="match status" value="1"/>
</dbReference>
<protein>
    <recommendedName>
        <fullName evidence="1">gamma-glutamylcyclotransferase</fullName>
        <ecNumber evidence="1">4.3.2.9</ecNumber>
    </recommendedName>
</protein>
<feature type="binding site" evidence="4">
    <location>
        <begin position="10"/>
        <end position="15"/>
    </location>
    <ligand>
        <name>substrate</name>
    </ligand>
</feature>